<dbReference type="PANTHER" id="PTHR10925">
    <property type="entry name" value="N-ACETYLTRANSFERASE 10"/>
    <property type="match status" value="1"/>
</dbReference>
<dbReference type="InParanoid" id="A0A4W6CX64"/>
<evidence type="ECO:0000256" key="11">
    <source>
        <dbReference type="ARBA" id="ARBA00065380"/>
    </source>
</evidence>
<evidence type="ECO:0000256" key="5">
    <source>
        <dbReference type="ARBA" id="ARBA00022694"/>
    </source>
</evidence>
<dbReference type="Proteomes" id="UP000314980">
    <property type="component" value="Unassembled WGS sequence"/>
</dbReference>
<evidence type="ECO:0000256" key="13">
    <source>
        <dbReference type="HAMAP-Rule" id="MF_03211"/>
    </source>
</evidence>
<comment type="caution">
    <text evidence="13">Lacks conserved residue(s) required for the propagation of feature annotation.</text>
</comment>
<evidence type="ECO:0000256" key="14">
    <source>
        <dbReference type="SAM" id="MobiDB-lite"/>
    </source>
</evidence>
<dbReference type="GO" id="GO:0005730">
    <property type="term" value="C:nucleolus"/>
    <property type="evidence" value="ECO:0007669"/>
    <property type="project" value="UniProtKB-SubCell"/>
</dbReference>
<evidence type="ECO:0000256" key="9">
    <source>
        <dbReference type="ARBA" id="ARBA00023242"/>
    </source>
</evidence>
<evidence type="ECO:0000256" key="4">
    <source>
        <dbReference type="ARBA" id="ARBA00022679"/>
    </source>
</evidence>
<keyword evidence="7 13" id="KW-0067">ATP-binding</keyword>
<dbReference type="GO" id="GO:0051392">
    <property type="term" value="F:tRNA cytidine N4-acetyltransferase activity"/>
    <property type="evidence" value="ECO:0007669"/>
    <property type="project" value="RHEA"/>
</dbReference>
<evidence type="ECO:0000313" key="20">
    <source>
        <dbReference type="Proteomes" id="UP000314980"/>
    </source>
</evidence>
<evidence type="ECO:0000256" key="7">
    <source>
        <dbReference type="ARBA" id="ARBA00022840"/>
    </source>
</evidence>
<keyword evidence="9 13" id="KW-0539">Nucleus</keyword>
<evidence type="ECO:0000313" key="19">
    <source>
        <dbReference type="Ensembl" id="ENSLCAP00010017017.1"/>
    </source>
</evidence>
<dbReference type="FunFam" id="3.40.50.11040:FF:000006">
    <property type="entry name" value="RNA cytidine acetyltransferase"/>
    <property type="match status" value="1"/>
</dbReference>
<dbReference type="InterPro" id="IPR027417">
    <property type="entry name" value="P-loop_NTPase"/>
</dbReference>
<keyword evidence="6 13" id="KW-0547">Nucleotide-binding</keyword>
<comment type="subunit">
    <text evidence="11">Part of the small subunit (SSU) processome, composed of more than 70 proteins and the RNA chaperone small nucleolar RNA (snoRNA) U3. Interacts with THUMPD1. Interacts with SUN1 (via N-terminus). Interacts with TERT.</text>
</comment>
<evidence type="ECO:0000259" key="17">
    <source>
        <dbReference type="Pfam" id="PF13718"/>
    </source>
</evidence>
<comment type="similarity">
    <text evidence="13">Belongs to the RNA cytidine acetyltransferase family. NAT10 subfamily.</text>
</comment>
<keyword evidence="10 13" id="KW-0012">Acyltransferase</keyword>
<feature type="binding site" evidence="13">
    <location>
        <begin position="289"/>
        <end position="298"/>
    </location>
    <ligand>
        <name>ATP</name>
        <dbReference type="ChEBI" id="CHEBI:30616"/>
    </ligand>
</feature>
<dbReference type="Pfam" id="PF05127">
    <property type="entry name" value="NAT10_TcmA_helicase"/>
    <property type="match status" value="1"/>
</dbReference>
<dbReference type="Pfam" id="PF08351">
    <property type="entry name" value="TmcA_N"/>
    <property type="match status" value="1"/>
</dbReference>
<dbReference type="InterPro" id="IPR007807">
    <property type="entry name" value="TcmA/NAT10_helicase"/>
</dbReference>
<comment type="function">
    <text evidence="13">RNA cytidine acetyltransferase with specificity toward both 18S rRNA and tRNAs. Catalyzes the formation of N(4)-acetylcytidine (ac4C) in 18S rRNA. Required for early nucleolar cleavages of precursor rRNA at sites A0, A1 and A2 during 18S rRNA synthesis. Catalyzes the formation of ac4C in serine and leucine tRNAs. Requires the tRNA-binding adapter protein THUMPD1 for full tRNA acetyltransferase activity but not for 18S rRNA acetylation.</text>
</comment>
<dbReference type="FunFam" id="3.40.50.300:FF:002218">
    <property type="entry name" value="tRNA(Met) cytidine acetyltransferase TmcA"/>
    <property type="match status" value="1"/>
</dbReference>
<dbReference type="InterPro" id="IPR000182">
    <property type="entry name" value="GNAT_dom"/>
</dbReference>
<feature type="binding site" evidence="13">
    <location>
        <position position="744"/>
    </location>
    <ligand>
        <name>acetyl-CoA</name>
        <dbReference type="ChEBI" id="CHEBI:57288"/>
    </ligand>
</feature>
<dbReference type="GO" id="GO:1990883">
    <property type="term" value="F:18S rRNA cytidine N-acetyltransferase activity"/>
    <property type="evidence" value="ECO:0007669"/>
    <property type="project" value="TreeGrafter"/>
</dbReference>
<dbReference type="Gene3D" id="3.40.50.300">
    <property type="entry name" value="P-loop containing nucleotide triphosphate hydrolases"/>
    <property type="match status" value="1"/>
</dbReference>
<dbReference type="HAMAP" id="MF_03211">
    <property type="entry name" value="RNA_acetyltr_Nat10"/>
    <property type="match status" value="1"/>
</dbReference>
<dbReference type="Gene3D" id="3.40.50.11040">
    <property type="match status" value="1"/>
</dbReference>
<evidence type="ECO:0000256" key="10">
    <source>
        <dbReference type="ARBA" id="ARBA00023315"/>
    </source>
</evidence>
<dbReference type="GO" id="GO:1904812">
    <property type="term" value="P:rRNA acetylation involved in maturation of SSU-rRNA"/>
    <property type="evidence" value="ECO:0007669"/>
    <property type="project" value="InterPro"/>
</dbReference>
<dbReference type="GO" id="GO:0000049">
    <property type="term" value="F:tRNA binding"/>
    <property type="evidence" value="ECO:0007669"/>
    <property type="project" value="TreeGrafter"/>
</dbReference>
<comment type="subcellular location">
    <subcellularLocation>
        <location evidence="1 13">Nucleus</location>
        <location evidence="1 13">Nucleolus</location>
    </subcellularLocation>
</comment>
<dbReference type="Pfam" id="PF13718">
    <property type="entry name" value="GNAT_acetyltr_2"/>
    <property type="match status" value="1"/>
</dbReference>
<dbReference type="PANTHER" id="PTHR10925:SF5">
    <property type="entry name" value="RNA CYTIDINE ACETYLTRANSFERASE"/>
    <property type="match status" value="1"/>
</dbReference>
<dbReference type="AlphaFoldDB" id="A0A4W6CX64"/>
<feature type="domain" description="TcmA/NAT10 helicase" evidence="15">
    <location>
        <begin position="284"/>
        <end position="490"/>
    </location>
</feature>
<dbReference type="Pfam" id="PF13725">
    <property type="entry name" value="tRNA_bind_2"/>
    <property type="match status" value="1"/>
</dbReference>
<keyword evidence="8" id="KW-0007">Acetylation</keyword>
<evidence type="ECO:0000256" key="3">
    <source>
        <dbReference type="ARBA" id="ARBA00022553"/>
    </source>
</evidence>
<comment type="catalytic activity">
    <reaction evidence="13">
        <text>a cytidine in tRNA + acetyl-CoA + ATP + H2O = an N(4)-acetylcytidine in tRNA + ADP + phosphate + CoA + H(+)</text>
        <dbReference type="Rhea" id="RHEA:53876"/>
        <dbReference type="Rhea" id="RHEA-COMP:13670"/>
        <dbReference type="Rhea" id="RHEA-COMP:13671"/>
        <dbReference type="ChEBI" id="CHEBI:15377"/>
        <dbReference type="ChEBI" id="CHEBI:15378"/>
        <dbReference type="ChEBI" id="CHEBI:30616"/>
        <dbReference type="ChEBI" id="CHEBI:43474"/>
        <dbReference type="ChEBI" id="CHEBI:57287"/>
        <dbReference type="ChEBI" id="CHEBI:57288"/>
        <dbReference type="ChEBI" id="CHEBI:74900"/>
        <dbReference type="ChEBI" id="CHEBI:82748"/>
        <dbReference type="ChEBI" id="CHEBI:456216"/>
    </reaction>
</comment>
<evidence type="ECO:0000256" key="2">
    <source>
        <dbReference type="ARBA" id="ARBA00022552"/>
    </source>
</evidence>
<dbReference type="GO" id="GO:0005524">
    <property type="term" value="F:ATP binding"/>
    <property type="evidence" value="ECO:0007669"/>
    <property type="project" value="UniProtKB-UniRule"/>
</dbReference>
<feature type="binding site" evidence="13">
    <location>
        <begin position="631"/>
        <end position="633"/>
    </location>
    <ligand>
        <name>acetyl-CoA</name>
        <dbReference type="ChEBI" id="CHEBI:57288"/>
    </ligand>
</feature>
<evidence type="ECO:0000256" key="8">
    <source>
        <dbReference type="ARBA" id="ARBA00022990"/>
    </source>
</evidence>
<evidence type="ECO:0000259" key="18">
    <source>
        <dbReference type="Pfam" id="PF13725"/>
    </source>
</evidence>
<dbReference type="InterPro" id="IPR027992">
    <property type="entry name" value="tRNA_bind_dom"/>
</dbReference>
<organism evidence="19 20">
    <name type="scientific">Lates calcarifer</name>
    <name type="common">Barramundi</name>
    <name type="synonym">Holocentrus calcarifer</name>
    <dbReference type="NCBI Taxonomy" id="8187"/>
    <lineage>
        <taxon>Eukaryota</taxon>
        <taxon>Metazoa</taxon>
        <taxon>Chordata</taxon>
        <taxon>Craniata</taxon>
        <taxon>Vertebrata</taxon>
        <taxon>Euteleostomi</taxon>
        <taxon>Actinopterygii</taxon>
        <taxon>Neopterygii</taxon>
        <taxon>Teleostei</taxon>
        <taxon>Neoteleostei</taxon>
        <taxon>Acanthomorphata</taxon>
        <taxon>Carangaria</taxon>
        <taxon>Carangaria incertae sedis</taxon>
        <taxon>Centropomidae</taxon>
        <taxon>Lates</taxon>
    </lineage>
</organism>
<name>A0A4W6CX64_LATCA</name>
<dbReference type="InterPro" id="IPR033688">
    <property type="entry name" value="NAT10"/>
</dbReference>
<dbReference type="EC" id="2.3.1.-" evidence="13"/>
<evidence type="ECO:0000259" key="16">
    <source>
        <dbReference type="Pfam" id="PF08351"/>
    </source>
</evidence>
<feature type="compositionally biased region" description="Basic residues" evidence="14">
    <location>
        <begin position="1023"/>
        <end position="1038"/>
    </location>
</feature>
<proteinExistence type="inferred from homology"/>
<feature type="compositionally biased region" description="Basic and acidic residues" evidence="14">
    <location>
        <begin position="1011"/>
        <end position="1022"/>
    </location>
</feature>
<keyword evidence="3" id="KW-0597">Phosphoprotein</keyword>
<dbReference type="InterPro" id="IPR032672">
    <property type="entry name" value="TmcA/NAT10/Kre33"/>
</dbReference>
<feature type="domain" description="Possible tRNA binding" evidence="18">
    <location>
        <begin position="782"/>
        <end position="993"/>
    </location>
</feature>
<comment type="catalytic activity">
    <reaction evidence="13">
        <text>a cytidine in 18S rRNA + acetyl-CoA + ATP + H2O = an N(4)-acetylcytidine in 18S rRNA + ADP + phosphate + CoA + H(+)</text>
        <dbReference type="Rhea" id="RHEA:51424"/>
        <dbReference type="Rhea" id="RHEA-COMP:13575"/>
        <dbReference type="Rhea" id="RHEA-COMP:13576"/>
        <dbReference type="ChEBI" id="CHEBI:15377"/>
        <dbReference type="ChEBI" id="CHEBI:15378"/>
        <dbReference type="ChEBI" id="CHEBI:30616"/>
        <dbReference type="ChEBI" id="CHEBI:43474"/>
        <dbReference type="ChEBI" id="CHEBI:57287"/>
        <dbReference type="ChEBI" id="CHEBI:57288"/>
        <dbReference type="ChEBI" id="CHEBI:74900"/>
        <dbReference type="ChEBI" id="CHEBI:82748"/>
        <dbReference type="ChEBI" id="CHEBI:456216"/>
    </reaction>
</comment>
<dbReference type="Gene3D" id="3.40.630.30">
    <property type="match status" value="2"/>
</dbReference>
<evidence type="ECO:0000256" key="12">
    <source>
        <dbReference type="ARBA" id="ARBA00068357"/>
    </source>
</evidence>
<feature type="domain" description="N-acetyltransferase" evidence="17">
    <location>
        <begin position="530"/>
        <end position="772"/>
    </location>
</feature>
<dbReference type="GeneTree" id="ENSGT00390000009140"/>
<reference evidence="20" key="1">
    <citation type="submission" date="2015-09" db="EMBL/GenBank/DDBJ databases">
        <authorList>
            <person name="Sai Rama Sridatta P."/>
        </authorList>
    </citation>
    <scope>NUCLEOTIDE SEQUENCE [LARGE SCALE GENOMIC DNA]</scope>
</reference>
<evidence type="ECO:0000256" key="1">
    <source>
        <dbReference type="ARBA" id="ARBA00004604"/>
    </source>
</evidence>
<keyword evidence="2 13" id="KW-0698">rRNA processing</keyword>
<dbReference type="FunFam" id="3.40.630.30:FF:000019">
    <property type="entry name" value="RNA cytidine acetyltransferase"/>
    <property type="match status" value="1"/>
</dbReference>
<dbReference type="Ensembl" id="ENSLCAT00010017379.1">
    <property type="protein sequence ID" value="ENSLCAP00010017017.1"/>
    <property type="gene ID" value="ENSLCAG00010008062.1"/>
</dbReference>
<keyword evidence="20" id="KW-1185">Reference proteome</keyword>
<dbReference type="GO" id="GO:0051391">
    <property type="term" value="P:tRNA acetylation"/>
    <property type="evidence" value="ECO:0007669"/>
    <property type="project" value="UniProtKB-UniRule"/>
</dbReference>
<feature type="binding site" evidence="13">
    <location>
        <position position="472"/>
    </location>
    <ligand>
        <name>ATP</name>
        <dbReference type="ChEBI" id="CHEBI:30616"/>
    </ligand>
</feature>
<keyword evidence="5 13" id="KW-0819">tRNA processing</keyword>
<evidence type="ECO:0000259" key="15">
    <source>
        <dbReference type="Pfam" id="PF05127"/>
    </source>
</evidence>
<reference evidence="19" key="3">
    <citation type="submission" date="2025-09" db="UniProtKB">
        <authorList>
            <consortium name="Ensembl"/>
        </authorList>
    </citation>
    <scope>IDENTIFICATION</scope>
</reference>
<dbReference type="InterPro" id="IPR013562">
    <property type="entry name" value="TmcA/NAT10_N"/>
</dbReference>
<feature type="region of interest" description="Disordered" evidence="14">
    <location>
        <begin position="1008"/>
        <end position="1038"/>
    </location>
</feature>
<feature type="domain" description="TmcA/NAT10 N-terminal" evidence="16">
    <location>
        <begin position="11"/>
        <end position="203"/>
    </location>
</feature>
<keyword evidence="4 13" id="KW-0808">Transferase</keyword>
<protein>
    <recommendedName>
        <fullName evidence="12 13">RNA cytidine acetyltransferase</fullName>
        <ecNumber evidence="13">2.3.1.-</ecNumber>
    </recommendedName>
    <alternativeName>
        <fullName evidence="13">18S rRNA cytosine acetyltransferase</fullName>
    </alternativeName>
</protein>
<gene>
    <name evidence="13 19" type="primary">NAT10</name>
</gene>
<reference evidence="19" key="2">
    <citation type="submission" date="2025-08" db="UniProtKB">
        <authorList>
            <consortium name="Ensembl"/>
        </authorList>
    </citation>
    <scope>IDENTIFICATION</scope>
</reference>
<dbReference type="GO" id="GO:0030686">
    <property type="term" value="C:90S preribosome"/>
    <property type="evidence" value="ECO:0007669"/>
    <property type="project" value="TreeGrafter"/>
</dbReference>
<accession>A0A4W6CX64</accession>
<dbReference type="STRING" id="8187.ENSLCAP00010017017"/>
<sequence>MATVRKKVDNRIRVQIENGVALQHRTMFVVVGDRGRDQVVILHHMLSKATVRARPSVLWCYKKDLGFSSNRKKRMRQLQKKIKTGTLNLNQDDPFELFVAATNIRYCYYNETHKILGNTYGMCVLQDFEALTPNLLARTIETVEGGGIVVILLRTMNSLKQLYTMTMDVHSRYRTEAHQDVVGRFNERFILSLSSCKNCVVIDDQLNILPISSHMANIKPVPPKTQEDSLSPREQELKDVKESLQDTQPVGVLVDCCRTMDQAKAVLKFIEAISEKTLRSTVALTAARGRGKSAALGLAVAGAVAFGYSNIFVTSPSPDNLHTMFEFIFKGFDALQYQEHLDYEIIQSLNPEFNKAVVRVNIFKEHRQTIQYIHPGDAVKLGQAELLVIDEAAAIPLPLVKNLLGPYLVFMASTINGYEGTGRSLSLKLIQQLRQQSADSQQSMSAENRTTNTARLAAARSLHEVSLHESIRYAPGDAVEKWLNDLLCLDCLNIPRLISGCPLPQTCDLYYVNRDTLFCYHKASEAFLQRLMALYVASHYKNSPNDLQMLSDAPAHHLFCLLPPVPPTQNSLPEVLAVVQVCLEGEISRQSILNSLSRGKKASGDLIPWTVSEQFQDPEFGSLSGGRVVRIAVNPDYQGVSYQRPLLFIQFLINFHMGYGSRALQLLQMYYEGKFPTMDEHTHSNHNEITSVSSEAVSLLEEVITPRKELPPLLLKLSERRAERLDYLGVSYGLTTQLLKFWKKAGYTPVYLRQTPNDLTGEHSCVMLKELNTDEAPEQSQWLSAFWKDFRRRFLSLLSYQFSSFHPSLALSILQNKKSKEETSTLTGSELAAHFSPYDLKRLELYSRSMVDYHLIMDLIPAVARMYFLKQLCDVSLSAAQCALLLGIGLQHKSVDQLEKEIDLPSSQLMGLFNRLIRKFVQVFTSIQEKAIEAEMAATKDVTMEPTVRSLNDDLNEAAKEFEERHKQDVEKVKEMDLEEYRIRGDDEEWDQVLKKAGNTAIVSIKSDKKRKLDGGNKEMQHGKFKNKDKHGKFGKKA</sequence>
<comment type="subunit">
    <text evidence="13">Interacts with THUMPD1.</text>
</comment>
<evidence type="ECO:0000256" key="6">
    <source>
        <dbReference type="ARBA" id="ARBA00022741"/>
    </source>
</evidence>